<keyword evidence="5 6" id="KW-0472">Membrane</keyword>
<protein>
    <submittedName>
        <fullName evidence="7">YitT family protein</fullName>
    </submittedName>
</protein>
<reference evidence="7" key="2">
    <citation type="submission" date="2021-04" db="EMBL/GenBank/DDBJ databases">
        <authorList>
            <person name="Gilroy R."/>
        </authorList>
    </citation>
    <scope>NUCLEOTIDE SEQUENCE</scope>
    <source>
        <strain evidence="7">ChiHecec2B26-446</strain>
    </source>
</reference>
<organism evidence="7 8">
    <name type="scientific">Candidatus Desulfovibrio intestinipullorum</name>
    <dbReference type="NCBI Taxonomy" id="2838536"/>
    <lineage>
        <taxon>Bacteria</taxon>
        <taxon>Pseudomonadati</taxon>
        <taxon>Thermodesulfobacteriota</taxon>
        <taxon>Desulfovibrionia</taxon>
        <taxon>Desulfovibrionales</taxon>
        <taxon>Desulfovibrionaceae</taxon>
        <taxon>Desulfovibrio</taxon>
    </lineage>
</organism>
<feature type="transmembrane region" description="Helical" evidence="6">
    <location>
        <begin position="110"/>
        <end position="127"/>
    </location>
</feature>
<proteinExistence type="predicted"/>
<evidence type="ECO:0000256" key="2">
    <source>
        <dbReference type="ARBA" id="ARBA00022475"/>
    </source>
</evidence>
<evidence type="ECO:0000256" key="5">
    <source>
        <dbReference type="ARBA" id="ARBA00023136"/>
    </source>
</evidence>
<dbReference type="PANTHER" id="PTHR33545">
    <property type="entry name" value="UPF0750 MEMBRANE PROTEIN YITT-RELATED"/>
    <property type="match status" value="1"/>
</dbReference>
<dbReference type="InterPro" id="IPR051461">
    <property type="entry name" value="UPF0750_membrane"/>
</dbReference>
<feature type="transmembrane region" description="Helical" evidence="6">
    <location>
        <begin position="143"/>
        <end position="166"/>
    </location>
</feature>
<keyword evidence="4 6" id="KW-1133">Transmembrane helix</keyword>
<dbReference type="EMBL" id="DXHV01000049">
    <property type="protein sequence ID" value="HIW00448.1"/>
    <property type="molecule type" value="Genomic_DNA"/>
</dbReference>
<evidence type="ECO:0000313" key="7">
    <source>
        <dbReference type="EMBL" id="HIW00448.1"/>
    </source>
</evidence>
<evidence type="ECO:0000256" key="1">
    <source>
        <dbReference type="ARBA" id="ARBA00004651"/>
    </source>
</evidence>
<dbReference type="AlphaFoldDB" id="A0A9D1PXQ3"/>
<dbReference type="PANTHER" id="PTHR33545:SF10">
    <property type="entry name" value="UPF0750 MEMBRANE PROTEIN YPJC"/>
    <property type="match status" value="1"/>
</dbReference>
<gene>
    <name evidence="7" type="ORF">H9894_04590</name>
</gene>
<feature type="transmembrane region" description="Helical" evidence="6">
    <location>
        <begin position="212"/>
        <end position="233"/>
    </location>
</feature>
<sequence>MSLGSRFQQLSCNLTSFRQEHLNRDAIRKAFREKILPEITLFACAMTALGSMILAFGLYHVHAYSGITEGGVLGLVLLLQYWLDLSPALSGPVINTACFVLGWKVLGCRFVIYSALASLAFSLAWAGCELMDPLWPALADQPLLAALAGALFVGVGCGLCIRTGGATGGDDALAMALTEITKIRIQWIYLLTDISVLALSACYIPLERLFYSLITVLLSGQIIGFICEVRLPWQRERLSTAS</sequence>
<dbReference type="InterPro" id="IPR003740">
    <property type="entry name" value="YitT"/>
</dbReference>
<evidence type="ECO:0000256" key="4">
    <source>
        <dbReference type="ARBA" id="ARBA00022989"/>
    </source>
</evidence>
<accession>A0A9D1PXQ3</accession>
<evidence type="ECO:0000256" key="3">
    <source>
        <dbReference type="ARBA" id="ARBA00022692"/>
    </source>
</evidence>
<keyword evidence="3 6" id="KW-0812">Transmembrane</keyword>
<comment type="caution">
    <text evidence="7">The sequence shown here is derived from an EMBL/GenBank/DDBJ whole genome shotgun (WGS) entry which is preliminary data.</text>
</comment>
<feature type="transmembrane region" description="Helical" evidence="6">
    <location>
        <begin position="39"/>
        <end position="61"/>
    </location>
</feature>
<feature type="transmembrane region" description="Helical" evidence="6">
    <location>
        <begin position="187"/>
        <end position="206"/>
    </location>
</feature>
<evidence type="ECO:0000313" key="8">
    <source>
        <dbReference type="Proteomes" id="UP000886752"/>
    </source>
</evidence>
<keyword evidence="2" id="KW-1003">Cell membrane</keyword>
<reference evidence="7" key="1">
    <citation type="journal article" date="2021" name="PeerJ">
        <title>Extensive microbial diversity within the chicken gut microbiome revealed by metagenomics and culture.</title>
        <authorList>
            <person name="Gilroy R."/>
            <person name="Ravi A."/>
            <person name="Getino M."/>
            <person name="Pursley I."/>
            <person name="Horton D.L."/>
            <person name="Alikhan N.F."/>
            <person name="Baker D."/>
            <person name="Gharbi K."/>
            <person name="Hall N."/>
            <person name="Watson M."/>
            <person name="Adriaenssens E.M."/>
            <person name="Foster-Nyarko E."/>
            <person name="Jarju S."/>
            <person name="Secka A."/>
            <person name="Antonio M."/>
            <person name="Oren A."/>
            <person name="Chaudhuri R.R."/>
            <person name="La Ragione R."/>
            <person name="Hildebrand F."/>
            <person name="Pallen M.J."/>
        </authorList>
    </citation>
    <scope>NUCLEOTIDE SEQUENCE</scope>
    <source>
        <strain evidence="7">ChiHecec2B26-446</strain>
    </source>
</reference>
<feature type="transmembrane region" description="Helical" evidence="6">
    <location>
        <begin position="81"/>
        <end position="103"/>
    </location>
</feature>
<comment type="subcellular location">
    <subcellularLocation>
        <location evidence="1">Cell membrane</location>
        <topology evidence="1">Multi-pass membrane protein</topology>
    </subcellularLocation>
</comment>
<evidence type="ECO:0000256" key="6">
    <source>
        <dbReference type="SAM" id="Phobius"/>
    </source>
</evidence>
<dbReference type="Pfam" id="PF02588">
    <property type="entry name" value="YitT_membrane"/>
    <property type="match status" value="1"/>
</dbReference>
<dbReference type="GO" id="GO:0005886">
    <property type="term" value="C:plasma membrane"/>
    <property type="evidence" value="ECO:0007669"/>
    <property type="project" value="UniProtKB-SubCell"/>
</dbReference>
<name>A0A9D1PXQ3_9BACT</name>
<dbReference type="Proteomes" id="UP000886752">
    <property type="component" value="Unassembled WGS sequence"/>
</dbReference>